<name>A0A3B0CVZ8_9BACL</name>
<feature type="domain" description="N-acetyltransferase" evidence="3">
    <location>
        <begin position="1"/>
        <end position="143"/>
    </location>
</feature>
<dbReference type="Gene3D" id="3.40.630.30">
    <property type="match status" value="1"/>
</dbReference>
<evidence type="ECO:0000256" key="1">
    <source>
        <dbReference type="ARBA" id="ARBA00022679"/>
    </source>
</evidence>
<dbReference type="InterPro" id="IPR000182">
    <property type="entry name" value="GNAT_dom"/>
</dbReference>
<dbReference type="GO" id="GO:0016747">
    <property type="term" value="F:acyltransferase activity, transferring groups other than amino-acyl groups"/>
    <property type="evidence" value="ECO:0007669"/>
    <property type="project" value="InterPro"/>
</dbReference>
<evidence type="ECO:0000256" key="2">
    <source>
        <dbReference type="ARBA" id="ARBA00023315"/>
    </source>
</evidence>
<gene>
    <name evidence="4" type="ORF">D7M11_02290</name>
</gene>
<organism evidence="4 5">
    <name type="scientific">Paenibacillus ginsengarvi</name>
    <dbReference type="NCBI Taxonomy" id="400777"/>
    <lineage>
        <taxon>Bacteria</taxon>
        <taxon>Bacillati</taxon>
        <taxon>Bacillota</taxon>
        <taxon>Bacilli</taxon>
        <taxon>Bacillales</taxon>
        <taxon>Paenibacillaceae</taxon>
        <taxon>Paenibacillus</taxon>
    </lineage>
</organism>
<keyword evidence="2" id="KW-0012">Acyltransferase</keyword>
<protein>
    <submittedName>
        <fullName evidence="4">N-acetyltransferase</fullName>
    </submittedName>
</protein>
<dbReference type="InterPro" id="IPR016181">
    <property type="entry name" value="Acyl_CoA_acyltransferase"/>
</dbReference>
<dbReference type="Pfam" id="PF00583">
    <property type="entry name" value="Acetyltransf_1"/>
    <property type="match status" value="1"/>
</dbReference>
<dbReference type="AlphaFoldDB" id="A0A3B0CVZ8"/>
<evidence type="ECO:0000259" key="3">
    <source>
        <dbReference type="PROSITE" id="PS51186"/>
    </source>
</evidence>
<dbReference type="EMBL" id="RBAH01000001">
    <property type="protein sequence ID" value="RKN86807.1"/>
    <property type="molecule type" value="Genomic_DNA"/>
</dbReference>
<evidence type="ECO:0000313" key="4">
    <source>
        <dbReference type="EMBL" id="RKN86807.1"/>
    </source>
</evidence>
<sequence>MNIRLHTENDLDRMIEIWLEGSKLAHHFIQEDYWKSNQTTMKETYLPMSRSHVLEVDGTVVGFISMIDDYLAAFFVSPNEQGKGYGKILLDYVKDQKESISLQVYQENESAIRFYEKNGFVVSNESIDENTSAKEFVMTWTKR</sequence>
<keyword evidence="5" id="KW-1185">Reference proteome</keyword>
<dbReference type="PANTHER" id="PTHR43800:SF1">
    <property type="entry name" value="PEPTIDYL-LYSINE N-ACETYLTRANSFERASE YJAB"/>
    <property type="match status" value="1"/>
</dbReference>
<dbReference type="CDD" id="cd04301">
    <property type="entry name" value="NAT_SF"/>
    <property type="match status" value="1"/>
</dbReference>
<dbReference type="Proteomes" id="UP000282311">
    <property type="component" value="Unassembled WGS sequence"/>
</dbReference>
<dbReference type="OrthoDB" id="9789605at2"/>
<dbReference type="PROSITE" id="PS51186">
    <property type="entry name" value="GNAT"/>
    <property type="match status" value="1"/>
</dbReference>
<reference evidence="4 5" key="1">
    <citation type="journal article" date="2007" name="Int. J. Syst. Evol. Microbiol.">
        <title>Paenibacillus ginsengarvi sp. nov., isolated from soil from ginseng cultivation.</title>
        <authorList>
            <person name="Yoon M.H."/>
            <person name="Ten L.N."/>
            <person name="Im W.T."/>
        </authorList>
    </citation>
    <scope>NUCLEOTIDE SEQUENCE [LARGE SCALE GENOMIC DNA]</scope>
    <source>
        <strain evidence="4 5">KCTC 13059</strain>
    </source>
</reference>
<proteinExistence type="predicted"/>
<dbReference type="PANTHER" id="PTHR43800">
    <property type="entry name" value="PEPTIDYL-LYSINE N-ACETYLTRANSFERASE YJAB"/>
    <property type="match status" value="1"/>
</dbReference>
<accession>A0A3B0CVZ8</accession>
<keyword evidence="1 4" id="KW-0808">Transferase</keyword>
<comment type="caution">
    <text evidence="4">The sequence shown here is derived from an EMBL/GenBank/DDBJ whole genome shotgun (WGS) entry which is preliminary data.</text>
</comment>
<dbReference type="RefSeq" id="WP_120745514.1">
    <property type="nucleotide sequence ID" value="NZ_RBAH01000001.1"/>
</dbReference>
<evidence type="ECO:0000313" key="5">
    <source>
        <dbReference type="Proteomes" id="UP000282311"/>
    </source>
</evidence>
<dbReference type="SUPFAM" id="SSF55729">
    <property type="entry name" value="Acyl-CoA N-acyltransferases (Nat)"/>
    <property type="match status" value="1"/>
</dbReference>
<dbReference type="NCBIfam" id="NF007853">
    <property type="entry name" value="PRK10562.1"/>
    <property type="match status" value="1"/>
</dbReference>